<keyword evidence="4 9" id="KW-0378">Hydrolase</keyword>
<keyword evidence="10" id="KW-0175">Coiled coil</keyword>
<dbReference type="GO" id="GO:0051213">
    <property type="term" value="F:dioxygenase activity"/>
    <property type="evidence" value="ECO:0007669"/>
    <property type="project" value="UniProtKB-KW"/>
</dbReference>
<keyword evidence="3" id="KW-0479">Metal-binding</keyword>
<evidence type="ECO:0000256" key="8">
    <source>
        <dbReference type="ARBA" id="ARBA00023295"/>
    </source>
</evidence>
<dbReference type="PROSITE" id="PS00928">
    <property type="entry name" value="TREHALASE_2"/>
    <property type="match status" value="1"/>
</dbReference>
<feature type="coiled-coil region" evidence="10">
    <location>
        <begin position="748"/>
        <end position="784"/>
    </location>
</feature>
<dbReference type="SMART" id="SM00702">
    <property type="entry name" value="P4Hc"/>
    <property type="match status" value="1"/>
</dbReference>
<feature type="domain" description="Fe2OG dioxygenase" evidence="12">
    <location>
        <begin position="126"/>
        <end position="254"/>
    </location>
</feature>
<comment type="catalytic activity">
    <reaction evidence="9">
        <text>alpha,alpha-trehalose + H2O = alpha-D-glucose + beta-D-glucose</text>
        <dbReference type="Rhea" id="RHEA:32675"/>
        <dbReference type="ChEBI" id="CHEBI:15377"/>
        <dbReference type="ChEBI" id="CHEBI:15903"/>
        <dbReference type="ChEBI" id="CHEBI:16551"/>
        <dbReference type="ChEBI" id="CHEBI:17925"/>
        <dbReference type="EC" id="3.2.1.28"/>
    </reaction>
</comment>
<accession>A0A2P6VH36</accession>
<keyword evidence="7" id="KW-0408">Iron</keyword>
<dbReference type="InterPro" id="IPR003582">
    <property type="entry name" value="ShKT_dom"/>
</dbReference>
<dbReference type="PROSITE" id="PS51471">
    <property type="entry name" value="FE2OG_OXY"/>
    <property type="match status" value="1"/>
</dbReference>
<dbReference type="InterPro" id="IPR044862">
    <property type="entry name" value="Pro_4_hyd_alph_FE2OG_OXY"/>
</dbReference>
<comment type="caution">
    <text evidence="14">The sequence shown here is derived from an EMBL/GenBank/DDBJ whole genome shotgun (WGS) entry which is preliminary data.</text>
</comment>
<dbReference type="Pfam" id="PF01549">
    <property type="entry name" value="ShK"/>
    <property type="match status" value="1"/>
</dbReference>
<dbReference type="InterPro" id="IPR008928">
    <property type="entry name" value="6-hairpin_glycosidase_sf"/>
</dbReference>
<dbReference type="GO" id="GO:0016705">
    <property type="term" value="F:oxidoreductase activity, acting on paired donors, with incorporation or reduction of molecular oxygen"/>
    <property type="evidence" value="ECO:0007669"/>
    <property type="project" value="InterPro"/>
</dbReference>
<keyword evidence="15" id="KW-1185">Reference proteome</keyword>
<evidence type="ECO:0000313" key="15">
    <source>
        <dbReference type="Proteomes" id="UP000239649"/>
    </source>
</evidence>
<dbReference type="PROSITE" id="PS51670">
    <property type="entry name" value="SHKT"/>
    <property type="match status" value="1"/>
</dbReference>
<keyword evidence="5" id="KW-0223">Dioxygenase</keyword>
<comment type="similarity">
    <text evidence="2 9">Belongs to the glycosyl hydrolase 37 family.</text>
</comment>
<dbReference type="GO" id="GO:0004555">
    <property type="term" value="F:alpha,alpha-trehalase activity"/>
    <property type="evidence" value="ECO:0007669"/>
    <property type="project" value="UniProtKB-EC"/>
</dbReference>
<feature type="domain" description="ShKT" evidence="13">
    <location>
        <begin position="294"/>
        <end position="328"/>
    </location>
</feature>
<gene>
    <name evidence="14" type="ORF">C2E20_3438</name>
</gene>
<dbReference type="SUPFAM" id="SSF48208">
    <property type="entry name" value="Six-hairpin glycosidases"/>
    <property type="match status" value="1"/>
</dbReference>
<keyword evidence="6" id="KW-0560">Oxidoreductase</keyword>
<dbReference type="AlphaFoldDB" id="A0A2P6VH36"/>
<feature type="chain" id="PRO_5015137307" description="Trehalase" evidence="11">
    <location>
        <begin position="25"/>
        <end position="976"/>
    </location>
</feature>
<dbReference type="InterPro" id="IPR006620">
    <property type="entry name" value="Pro_4_hyd_alph"/>
</dbReference>
<evidence type="ECO:0000256" key="5">
    <source>
        <dbReference type="ARBA" id="ARBA00022964"/>
    </source>
</evidence>
<dbReference type="PANTHER" id="PTHR23403:SF1">
    <property type="entry name" value="TREHALASE"/>
    <property type="match status" value="1"/>
</dbReference>
<evidence type="ECO:0000256" key="11">
    <source>
        <dbReference type="SAM" id="SignalP"/>
    </source>
</evidence>
<evidence type="ECO:0000259" key="12">
    <source>
        <dbReference type="PROSITE" id="PS51471"/>
    </source>
</evidence>
<dbReference type="EMBL" id="LHPF02000007">
    <property type="protein sequence ID" value="PSC73401.1"/>
    <property type="molecule type" value="Genomic_DNA"/>
</dbReference>
<evidence type="ECO:0000259" key="13">
    <source>
        <dbReference type="PROSITE" id="PS51670"/>
    </source>
</evidence>
<evidence type="ECO:0000256" key="6">
    <source>
        <dbReference type="ARBA" id="ARBA00023002"/>
    </source>
</evidence>
<evidence type="ECO:0000256" key="1">
    <source>
        <dbReference type="ARBA" id="ARBA00001961"/>
    </source>
</evidence>
<dbReference type="InterPro" id="IPR012341">
    <property type="entry name" value="6hp_glycosidase-like_sf"/>
</dbReference>
<evidence type="ECO:0000256" key="2">
    <source>
        <dbReference type="ARBA" id="ARBA00005615"/>
    </source>
</evidence>
<dbReference type="PANTHER" id="PTHR23403">
    <property type="entry name" value="TREHALASE"/>
    <property type="match status" value="1"/>
</dbReference>
<keyword evidence="11" id="KW-0732">Signal</keyword>
<evidence type="ECO:0000256" key="7">
    <source>
        <dbReference type="ARBA" id="ARBA00023004"/>
    </source>
</evidence>
<dbReference type="OrthoDB" id="3542292at2759"/>
<organism evidence="14 15">
    <name type="scientific">Micractinium conductrix</name>
    <dbReference type="NCBI Taxonomy" id="554055"/>
    <lineage>
        <taxon>Eukaryota</taxon>
        <taxon>Viridiplantae</taxon>
        <taxon>Chlorophyta</taxon>
        <taxon>core chlorophytes</taxon>
        <taxon>Trebouxiophyceae</taxon>
        <taxon>Chlorellales</taxon>
        <taxon>Chlorellaceae</taxon>
        <taxon>Chlorella clade</taxon>
        <taxon>Micractinium</taxon>
    </lineage>
</organism>
<evidence type="ECO:0000256" key="9">
    <source>
        <dbReference type="RuleBase" id="RU361180"/>
    </source>
</evidence>
<dbReference type="GO" id="GO:0005993">
    <property type="term" value="P:trehalose catabolic process"/>
    <property type="evidence" value="ECO:0007669"/>
    <property type="project" value="TreeGrafter"/>
</dbReference>
<comment type="cofactor">
    <cofactor evidence="1">
        <name>L-ascorbate</name>
        <dbReference type="ChEBI" id="CHEBI:38290"/>
    </cofactor>
</comment>
<dbReference type="InterPro" id="IPR005123">
    <property type="entry name" value="Oxoglu/Fe-dep_dioxygenase_dom"/>
</dbReference>
<dbReference type="Gene3D" id="2.60.120.620">
    <property type="entry name" value="q2cbj1_9rhob like domain"/>
    <property type="match status" value="1"/>
</dbReference>
<keyword evidence="8 9" id="KW-0326">Glycosidase</keyword>
<feature type="signal peptide" evidence="11">
    <location>
        <begin position="1"/>
        <end position="24"/>
    </location>
</feature>
<dbReference type="Pfam" id="PF13640">
    <property type="entry name" value="2OG-FeII_Oxy_3"/>
    <property type="match status" value="1"/>
</dbReference>
<name>A0A2P6VH36_9CHLO</name>
<evidence type="ECO:0000256" key="3">
    <source>
        <dbReference type="ARBA" id="ARBA00022723"/>
    </source>
</evidence>
<dbReference type="STRING" id="554055.A0A2P6VH36"/>
<proteinExistence type="inferred from homology"/>
<dbReference type="EC" id="3.2.1.28" evidence="9"/>
<evidence type="ECO:0000313" key="14">
    <source>
        <dbReference type="EMBL" id="PSC73401.1"/>
    </source>
</evidence>
<evidence type="ECO:0000256" key="10">
    <source>
        <dbReference type="SAM" id="Coils"/>
    </source>
</evidence>
<dbReference type="Pfam" id="PF01204">
    <property type="entry name" value="Trehalase"/>
    <property type="match status" value="1"/>
</dbReference>
<dbReference type="InterPro" id="IPR001661">
    <property type="entry name" value="Glyco_hydro_37"/>
</dbReference>
<dbReference type="GO" id="GO:0005506">
    <property type="term" value="F:iron ion binding"/>
    <property type="evidence" value="ECO:0007669"/>
    <property type="project" value="InterPro"/>
</dbReference>
<dbReference type="GO" id="GO:0031418">
    <property type="term" value="F:L-ascorbic acid binding"/>
    <property type="evidence" value="ECO:0007669"/>
    <property type="project" value="InterPro"/>
</dbReference>
<dbReference type="Proteomes" id="UP000239649">
    <property type="component" value="Unassembled WGS sequence"/>
</dbReference>
<reference evidence="14 15" key="1">
    <citation type="journal article" date="2018" name="Plant J.">
        <title>Genome sequences of Chlorella sorokiniana UTEX 1602 and Micractinium conductrix SAG 241.80: implications to maltose excretion by a green alga.</title>
        <authorList>
            <person name="Arriola M.B."/>
            <person name="Velmurugan N."/>
            <person name="Zhang Y."/>
            <person name="Plunkett M.H."/>
            <person name="Hondzo H."/>
            <person name="Barney B.M."/>
        </authorList>
    </citation>
    <scope>NUCLEOTIDE SEQUENCE [LARGE SCALE GENOMIC DNA]</scope>
    <source>
        <strain evidence="14 15">SAG 241.80</strain>
    </source>
</reference>
<protein>
    <recommendedName>
        <fullName evidence="9">Trehalase</fullName>
        <ecNumber evidence="9">3.2.1.28</ecNumber>
    </recommendedName>
    <alternativeName>
        <fullName evidence="9">Alpha-trehalose glucohydrolase</fullName>
    </alternativeName>
</protein>
<dbReference type="SMART" id="SM00254">
    <property type="entry name" value="ShKT"/>
    <property type="match status" value="1"/>
</dbReference>
<sequence length="976" mass="107722">MRRGGLALALAVALVATAATGAAATSFTGNAGKAGDTFAKRPWMELLSWKPRAYLYHHFLSDEECDHIIKISSPHMQRSGVVNMDGSVTEDGIRTSWGTFLTRAQDEVVFAIEHRVANWSHLPVEHAEDMQVLRYQNNQTYGAHWDDLDESESPAGLGGGSVRVATVLIYLSDAEEGGETAFPHSRWLDKQKQAEAVEFSECAKDGVAAQARKGNALLFWDTKVGSMRQDKWSMHTGCPVLKGTKWTAVKWIHAKQFGGPYPARPLATSGESLARAQRLLEEKQARKEIPRPACLDSNEGCREWADNGECSANPKFMTKACRLSCGVCCPEGDVLCERRRKRTIAMNPHGPLCCVGGASRTVCGMWAATPRLALALAMLAAALAAVGAQEDEQAACTALPLPPGAAGIFLDQSDNGVTNPALLQTLVKEVDTARVYPDSKTIVDMPLKAPPAEVAAAFEALQLPEDPQARNQTLFDFVQQWLNPPGSDMIPAQANWPEQPPEWFDSLESLPEIREWAHSLYEIWGRLARQLAPEVFQRPELYTMLPIPNFPFVIPGARFREIYYWDSYWVLKGLLASNLTGLATDIVSNFRFLVATYGHIPNGIRTYYLNRSQPPLFSEMVRIVYEATGNRTLLSFTLPALLREHAYFNSPPKQVVAVGPEGQQFNVSRYYAHWEQPRPESYIEDVETARKAGLDPDNPDARARQLWRDLASGAESGWDYSTRWFADGQTLETIRTTLVIPADLNAFLMQMEENIADFAAELGCAEVEAQYRELAAERRDALNTLFWDPETAQWHDLICTPDGVEGDLGGTSEEEALSRGQVAQVCRVERNPSVFASNWVPLWAGAVDPGSVEALAAVEALNSSGLIGIAGVPMSLTESGQQWDYPNVWPPVDWMLIDGLDEFGGQPGQDLARVIAERFLRTVYATWAETGRMFEKFNAEEVGLPGGGGEYEVVDGFGWTNGASLDLLQRFGADWA</sequence>
<dbReference type="Gene3D" id="1.50.10.10">
    <property type="match status" value="1"/>
</dbReference>
<dbReference type="PRINTS" id="PR00744">
    <property type="entry name" value="GLHYDRLASE37"/>
</dbReference>
<dbReference type="InterPro" id="IPR018232">
    <property type="entry name" value="Glyco_hydro_37_CS"/>
</dbReference>
<evidence type="ECO:0000256" key="4">
    <source>
        <dbReference type="ARBA" id="ARBA00022801"/>
    </source>
</evidence>